<reference evidence="4 5" key="1">
    <citation type="submission" date="2019-03" db="EMBL/GenBank/DDBJ databases">
        <title>Dyadobacter AR-3-6 sp. nov., isolated from arctic soil.</title>
        <authorList>
            <person name="Chaudhary D.K."/>
        </authorList>
    </citation>
    <scope>NUCLEOTIDE SEQUENCE [LARGE SCALE GENOMIC DNA]</scope>
    <source>
        <strain evidence="4 5">AR-3-6</strain>
    </source>
</reference>
<dbReference type="InterPro" id="IPR001867">
    <property type="entry name" value="OmpR/PhoB-type_DNA-bd"/>
</dbReference>
<protein>
    <submittedName>
        <fullName evidence="4">Winged helix family transcriptional regulator</fullName>
    </submittedName>
</protein>
<evidence type="ECO:0000256" key="1">
    <source>
        <dbReference type="ARBA" id="ARBA00023125"/>
    </source>
</evidence>
<dbReference type="PROSITE" id="PS51755">
    <property type="entry name" value="OMPR_PHOB"/>
    <property type="match status" value="1"/>
</dbReference>
<evidence type="ECO:0000256" key="2">
    <source>
        <dbReference type="PROSITE-ProRule" id="PRU01091"/>
    </source>
</evidence>
<dbReference type="SMART" id="SM00862">
    <property type="entry name" value="Trans_reg_C"/>
    <property type="match status" value="1"/>
</dbReference>
<dbReference type="GO" id="GO:0003677">
    <property type="term" value="F:DNA binding"/>
    <property type="evidence" value="ECO:0007669"/>
    <property type="project" value="UniProtKB-UniRule"/>
</dbReference>
<evidence type="ECO:0000313" key="5">
    <source>
        <dbReference type="Proteomes" id="UP000294850"/>
    </source>
</evidence>
<dbReference type="InterPro" id="IPR016032">
    <property type="entry name" value="Sig_transdc_resp-reg_C-effctor"/>
</dbReference>
<proteinExistence type="predicted"/>
<feature type="domain" description="OmpR/PhoB-type" evidence="3">
    <location>
        <begin position="204"/>
        <end position="301"/>
    </location>
</feature>
<dbReference type="OrthoDB" id="7556122at2"/>
<organism evidence="4 5">
    <name type="scientific">Dyadobacter psychrotolerans</name>
    <dbReference type="NCBI Taxonomy" id="2541721"/>
    <lineage>
        <taxon>Bacteria</taxon>
        <taxon>Pseudomonadati</taxon>
        <taxon>Bacteroidota</taxon>
        <taxon>Cytophagia</taxon>
        <taxon>Cytophagales</taxon>
        <taxon>Spirosomataceae</taxon>
        <taxon>Dyadobacter</taxon>
    </lineage>
</organism>
<comment type="caution">
    <text evidence="4">The sequence shown here is derived from an EMBL/GenBank/DDBJ whole genome shotgun (WGS) entry which is preliminary data.</text>
</comment>
<dbReference type="Pfam" id="PF00486">
    <property type="entry name" value="Trans_reg_C"/>
    <property type="match status" value="1"/>
</dbReference>
<dbReference type="InterPro" id="IPR036388">
    <property type="entry name" value="WH-like_DNA-bd_sf"/>
</dbReference>
<dbReference type="Proteomes" id="UP000294850">
    <property type="component" value="Unassembled WGS sequence"/>
</dbReference>
<name>A0A4R5DVM6_9BACT</name>
<keyword evidence="5" id="KW-1185">Reference proteome</keyword>
<evidence type="ECO:0000259" key="3">
    <source>
        <dbReference type="PROSITE" id="PS51755"/>
    </source>
</evidence>
<sequence>MARSSDFCFKAATRATLTLVVAVIFLFFQTATAIANNESGQFSEKANLVLRRTAHGLLIANGDSVSVIPPVEQTDNNTFTIKLNQSFDYGKLPQLLNESLDLYQITRGYNVTIVNCTTGHLQLGYNFKDMSAKGGVPCLNREQLPGCYNLKLSFYPPTQQATAGNNWWLLPIGSLAAGLGYLVWRKSGKSDNSFLPEVSEVNTTQKKHFANSVLDITNLTLVCRNENHKLTYREAKLLNLFAENKNQVLERDFILKSVWEDEGIIVGRSVDVFVSRLRKMLQNDSLVKISAVHGVGYRMEVAE</sequence>
<dbReference type="Gene3D" id="1.10.10.10">
    <property type="entry name" value="Winged helix-like DNA-binding domain superfamily/Winged helix DNA-binding domain"/>
    <property type="match status" value="1"/>
</dbReference>
<accession>A0A4R5DVM6</accession>
<dbReference type="EMBL" id="SMFL01000001">
    <property type="protein sequence ID" value="TDE18509.1"/>
    <property type="molecule type" value="Genomic_DNA"/>
</dbReference>
<dbReference type="AlphaFoldDB" id="A0A4R5DVM6"/>
<feature type="DNA-binding region" description="OmpR/PhoB-type" evidence="2">
    <location>
        <begin position="204"/>
        <end position="301"/>
    </location>
</feature>
<dbReference type="GO" id="GO:0000160">
    <property type="term" value="P:phosphorelay signal transduction system"/>
    <property type="evidence" value="ECO:0007669"/>
    <property type="project" value="InterPro"/>
</dbReference>
<dbReference type="GO" id="GO:0006355">
    <property type="term" value="P:regulation of DNA-templated transcription"/>
    <property type="evidence" value="ECO:0007669"/>
    <property type="project" value="InterPro"/>
</dbReference>
<keyword evidence="1 2" id="KW-0238">DNA-binding</keyword>
<dbReference type="CDD" id="cd00383">
    <property type="entry name" value="trans_reg_C"/>
    <property type="match status" value="1"/>
</dbReference>
<evidence type="ECO:0000313" key="4">
    <source>
        <dbReference type="EMBL" id="TDE18509.1"/>
    </source>
</evidence>
<gene>
    <name evidence="4" type="ORF">E0F88_02935</name>
</gene>
<dbReference type="RefSeq" id="WP_131956483.1">
    <property type="nucleotide sequence ID" value="NZ_SMFL01000001.1"/>
</dbReference>
<dbReference type="SUPFAM" id="SSF46894">
    <property type="entry name" value="C-terminal effector domain of the bipartite response regulators"/>
    <property type="match status" value="1"/>
</dbReference>